<keyword evidence="6 10" id="KW-1133">Transmembrane helix</keyword>
<dbReference type="EMBL" id="ATSX01000001">
    <property type="protein sequence ID" value="EUK19386.1"/>
    <property type="molecule type" value="Genomic_DNA"/>
</dbReference>
<keyword evidence="4" id="KW-0997">Cell inner membrane</keyword>
<evidence type="ECO:0000256" key="8">
    <source>
        <dbReference type="ARBA" id="ARBA00035914"/>
    </source>
</evidence>
<accession>W7E8A9</accession>
<keyword evidence="5 10" id="KW-0812">Transmembrane</keyword>
<comment type="similarity">
    <text evidence="9">Belongs to the FNT transporter (TC 1.A.16) family.</text>
</comment>
<evidence type="ECO:0000256" key="6">
    <source>
        <dbReference type="ARBA" id="ARBA00022989"/>
    </source>
</evidence>
<reference evidence="11 12" key="1">
    <citation type="journal article" date="2014" name="Genome Announc.">
        <title>Draft Genome Sequence of Commensalibacter papalotli MX01, a Symbiont Identified from the Guts of Overwintering Monarch Butterflies.</title>
        <authorList>
            <person name="Servin-Garciduenas L.E."/>
            <person name="Sanchez-Quinto A."/>
            <person name="Martinez-Romero E."/>
        </authorList>
    </citation>
    <scope>NUCLEOTIDE SEQUENCE [LARGE SCALE GENOMIC DNA]</scope>
    <source>
        <strain evidence="12">MX-MONARCH01</strain>
    </source>
</reference>
<keyword evidence="12" id="KW-1185">Reference proteome</keyword>
<evidence type="ECO:0000256" key="4">
    <source>
        <dbReference type="ARBA" id="ARBA00022519"/>
    </source>
</evidence>
<dbReference type="STRING" id="1208583.COMX_06530"/>
<organism evidence="11 12">
    <name type="scientific">Commensalibacter papalotli</name>
    <name type="common">ex Servin-Garciduenas et al. 2014</name>
    <dbReference type="NCBI Taxonomy" id="1208583"/>
    <lineage>
        <taxon>Bacteria</taxon>
        <taxon>Pseudomonadati</taxon>
        <taxon>Pseudomonadota</taxon>
        <taxon>Alphaproteobacteria</taxon>
        <taxon>Acetobacterales</taxon>
        <taxon>Acetobacteraceae</taxon>
    </lineage>
</organism>
<dbReference type="PANTHER" id="PTHR30520:SF10">
    <property type="entry name" value="FORMATE CHANNEL FOCA-RELATED"/>
    <property type="match status" value="1"/>
</dbReference>
<dbReference type="PANTHER" id="PTHR30520">
    <property type="entry name" value="FORMATE TRANSPORTER-RELATED"/>
    <property type="match status" value="1"/>
</dbReference>
<feature type="transmembrane region" description="Helical" evidence="10">
    <location>
        <begin position="80"/>
        <end position="104"/>
    </location>
</feature>
<dbReference type="GO" id="GO:0005886">
    <property type="term" value="C:plasma membrane"/>
    <property type="evidence" value="ECO:0007669"/>
    <property type="project" value="UniProtKB-SubCell"/>
</dbReference>
<evidence type="ECO:0000256" key="1">
    <source>
        <dbReference type="ARBA" id="ARBA00004429"/>
    </source>
</evidence>
<feature type="transmembrane region" description="Helical" evidence="10">
    <location>
        <begin position="116"/>
        <end position="138"/>
    </location>
</feature>
<dbReference type="NCBIfam" id="TIGR04060">
    <property type="entry name" value="formate_focA"/>
    <property type="match status" value="1"/>
</dbReference>
<dbReference type="Pfam" id="PF01226">
    <property type="entry name" value="Form_Nir_trans"/>
    <property type="match status" value="1"/>
</dbReference>
<dbReference type="Proteomes" id="UP000019250">
    <property type="component" value="Unassembled WGS sequence"/>
</dbReference>
<sequence>METNPDFQTTSIDAFDPYEMARKAEKMMVAKVQKPFSKVFIASTYGGFFIGLAFIFFTLVTTGSSTMPYGMAKLVGGLCFSMGLILVIVCGADLFTSTTLTFIAKESNKITWFQLFRNWGFVYFGNFIGALFLVFLVYMSGHPWDADGQIALNYMNIVDHKLHHTFIEAIALGIMCNVMVSLGVWLCFSCRTSADKVLVLLFPIAMFVACGFEHCVANMYEIPMGILIKSTTDSEFWVSHGINIAKYADLTWGNFFLHNLIPVTIGNIIGGALLIGWGNWLLFLRSYTTKADK</sequence>
<keyword evidence="3" id="KW-1003">Cell membrane</keyword>
<dbReference type="InterPro" id="IPR000292">
    <property type="entry name" value="For/NO2_transpt"/>
</dbReference>
<keyword evidence="7 10" id="KW-0472">Membrane</keyword>
<gene>
    <name evidence="11" type="ORF">COMX_06530</name>
</gene>
<dbReference type="InterPro" id="IPR023271">
    <property type="entry name" value="Aquaporin-like"/>
</dbReference>
<feature type="transmembrane region" description="Helical" evidence="10">
    <location>
        <begin position="197"/>
        <end position="220"/>
    </location>
</feature>
<keyword evidence="2" id="KW-0813">Transport</keyword>
<evidence type="ECO:0000256" key="3">
    <source>
        <dbReference type="ARBA" id="ARBA00022475"/>
    </source>
</evidence>
<dbReference type="GO" id="GO:0015499">
    <property type="term" value="F:formate transmembrane transporter activity"/>
    <property type="evidence" value="ECO:0007669"/>
    <property type="project" value="InterPro"/>
</dbReference>
<evidence type="ECO:0000256" key="2">
    <source>
        <dbReference type="ARBA" id="ARBA00022448"/>
    </source>
</evidence>
<evidence type="ECO:0000256" key="9">
    <source>
        <dbReference type="ARBA" id="ARBA00049660"/>
    </source>
</evidence>
<dbReference type="RefSeq" id="WP_051461935.1">
    <property type="nucleotide sequence ID" value="NZ_ATSX01000001.1"/>
</dbReference>
<dbReference type="NCBIfam" id="TIGR00790">
    <property type="entry name" value="fnt"/>
    <property type="match status" value="1"/>
</dbReference>
<feature type="transmembrane region" description="Helical" evidence="10">
    <location>
        <begin position="36"/>
        <end position="60"/>
    </location>
</feature>
<comment type="caution">
    <text evidence="11">The sequence shown here is derived from an EMBL/GenBank/DDBJ whole genome shotgun (WGS) entry which is preliminary data.</text>
</comment>
<evidence type="ECO:0000313" key="11">
    <source>
        <dbReference type="EMBL" id="EUK19386.1"/>
    </source>
</evidence>
<comment type="catalytic activity">
    <reaction evidence="8">
        <text>formate(in) = formate(out)</text>
        <dbReference type="Rhea" id="RHEA:29679"/>
        <dbReference type="ChEBI" id="CHEBI:15740"/>
    </reaction>
</comment>
<protein>
    <submittedName>
        <fullName evidence="11">Formate transporter 1 FocA</fullName>
    </submittedName>
</protein>
<evidence type="ECO:0000313" key="12">
    <source>
        <dbReference type="Proteomes" id="UP000019250"/>
    </source>
</evidence>
<feature type="transmembrane region" description="Helical" evidence="10">
    <location>
        <begin position="260"/>
        <end position="284"/>
    </location>
</feature>
<evidence type="ECO:0000256" key="7">
    <source>
        <dbReference type="ARBA" id="ARBA00023136"/>
    </source>
</evidence>
<dbReference type="InterPro" id="IPR023999">
    <property type="entry name" value="Formate_transptr_FocA"/>
</dbReference>
<dbReference type="AlphaFoldDB" id="W7E8A9"/>
<dbReference type="OrthoDB" id="9786493at2"/>
<feature type="transmembrane region" description="Helical" evidence="10">
    <location>
        <begin position="166"/>
        <end position="188"/>
    </location>
</feature>
<proteinExistence type="inferred from homology"/>
<dbReference type="PATRIC" id="fig|1208583.4.peg.1321"/>
<dbReference type="Gene3D" id="1.20.1080.10">
    <property type="entry name" value="Glycerol uptake facilitator protein"/>
    <property type="match status" value="1"/>
</dbReference>
<dbReference type="eggNOG" id="COG2116">
    <property type="taxonomic scope" value="Bacteria"/>
</dbReference>
<dbReference type="PROSITE" id="PS01005">
    <property type="entry name" value="FORMATE_NITRITE_TP_1"/>
    <property type="match status" value="1"/>
</dbReference>
<comment type="subcellular location">
    <subcellularLocation>
        <location evidence="1">Cell inner membrane</location>
        <topology evidence="1">Multi-pass membrane protein</topology>
    </subcellularLocation>
</comment>
<evidence type="ECO:0000256" key="5">
    <source>
        <dbReference type="ARBA" id="ARBA00022692"/>
    </source>
</evidence>
<name>W7E8A9_9PROT</name>
<dbReference type="InterPro" id="IPR024002">
    <property type="entry name" value="For/NO2_transpt_CS"/>
</dbReference>
<evidence type="ECO:0000256" key="10">
    <source>
        <dbReference type="SAM" id="Phobius"/>
    </source>
</evidence>